<dbReference type="Gene3D" id="1.10.246.150">
    <property type="match status" value="1"/>
</dbReference>
<accession>A0A6G8APX3</accession>
<dbReference type="InterPro" id="IPR053746">
    <property type="entry name" value="Viral_HT_Connector_Assembly"/>
</dbReference>
<evidence type="ECO:0008006" key="3">
    <source>
        <dbReference type="Google" id="ProtNLM"/>
    </source>
</evidence>
<name>A0A6G8APX3_9ENTE</name>
<gene>
    <name evidence="1" type="ORF">G7082_00075</name>
</gene>
<dbReference type="Pfam" id="PF05135">
    <property type="entry name" value="Phage_connect_1"/>
    <property type="match status" value="1"/>
</dbReference>
<evidence type="ECO:0000313" key="1">
    <source>
        <dbReference type="EMBL" id="QIL47037.1"/>
    </source>
</evidence>
<dbReference type="KEGG" id="vhy:G7082_00075"/>
<sequence length="109" mass="12300">MAEEKEITELDKLKDRLGISDDKQDKKLTVLLSDATDEVLNYCNRDDVLDGMKSAIRKLAYLDYKSDGKELIVSKSQGGRSVTYKSGDELPSSIKKNLNRFRKGKVSKL</sequence>
<keyword evidence="2" id="KW-1185">Reference proteome</keyword>
<dbReference type="RefSeq" id="WP_166033149.1">
    <property type="nucleotide sequence ID" value="NZ_CP049887.1"/>
</dbReference>
<reference evidence="1 2" key="1">
    <citation type="submission" date="2020-03" db="EMBL/GenBank/DDBJ databases">
        <title>Vagococcus sp. nov., isolated from beetles.</title>
        <authorList>
            <person name="Hyun D.-W."/>
            <person name="Bae J.-W."/>
        </authorList>
    </citation>
    <scope>NUCLEOTIDE SEQUENCE [LARGE SCALE GENOMIC DNA]</scope>
    <source>
        <strain evidence="1 2">HDW17B</strain>
    </source>
</reference>
<dbReference type="AlphaFoldDB" id="A0A6G8APX3"/>
<dbReference type="InterPro" id="IPR021146">
    <property type="entry name" value="Phage_gp6-like_head-tail"/>
</dbReference>
<dbReference type="EMBL" id="CP049887">
    <property type="protein sequence ID" value="QIL47037.1"/>
    <property type="molecule type" value="Genomic_DNA"/>
</dbReference>
<organism evidence="1 2">
    <name type="scientific">Vagococcus hydrophili</name>
    <dbReference type="NCBI Taxonomy" id="2714947"/>
    <lineage>
        <taxon>Bacteria</taxon>
        <taxon>Bacillati</taxon>
        <taxon>Bacillota</taxon>
        <taxon>Bacilli</taxon>
        <taxon>Lactobacillales</taxon>
        <taxon>Enterococcaceae</taxon>
        <taxon>Vagococcus</taxon>
    </lineage>
</organism>
<evidence type="ECO:0000313" key="2">
    <source>
        <dbReference type="Proteomes" id="UP000501747"/>
    </source>
</evidence>
<dbReference type="Proteomes" id="UP000501747">
    <property type="component" value="Chromosome"/>
</dbReference>
<proteinExistence type="predicted"/>
<protein>
    <recommendedName>
        <fullName evidence="3">DNA-packaging protein</fullName>
    </recommendedName>
</protein>